<feature type="transmembrane region" description="Helical" evidence="6">
    <location>
        <begin position="352"/>
        <end position="374"/>
    </location>
</feature>
<evidence type="ECO:0000256" key="4">
    <source>
        <dbReference type="ARBA" id="ARBA00023136"/>
    </source>
</evidence>
<sequence>MFSFSLAGSSILSTGLSWAPEITTFTAIGIATAITGNILISLALNLQKLAHSRVEKEHLARIEKRPDNNNSQSQSQSRKNRVQPSLDEEEENEMMHSSSSTVRPGAVNGDTAAATPSEQQDGQGQHYIAFPAAQHATQREGYGSIAGGANQTTTAESARAATPLWQTLTTPSKWRFSAKKPEVTETSQLLPVEIVSESEALRPTRKVSGGSSDNSCLEDDDDFNETAYLQTKLWWLGFALMNIGEAGNFISYGFAPASIVAPLGTFALIANCFFAPLMLGERFRMRDLFGILVAILGAVTVVLASNSSDTRYSPDELLKAISQHSFIIYSMVYVVSGVILSGLSHRSIGRRYVYVDVGICALFGGFTALSTKAFSSLLTVGGVKVFTYWITYPIILVLAVTGVGQIRYLNRALMRFDSKLVIPSQFVLFNLSVIVGSAILYGDFRKAHFHQMVTFLYGCAATFAGVFIIASSASSNHGDDVDEEEGGGGGEGADEPRNVVGSISRRRHAALIIPDGVEPTPIIRRKRSNVTMMGLSPAQHLLLVHTPPRETHMDLSDDHGPTTPGSTRMRGVSPRPRADRLGSVRSIASVTQPAS</sequence>
<accession>A0A5C3QL15</accession>
<evidence type="ECO:0000256" key="1">
    <source>
        <dbReference type="ARBA" id="ARBA00004141"/>
    </source>
</evidence>
<organism evidence="7 8">
    <name type="scientific">Pterulicium gracile</name>
    <dbReference type="NCBI Taxonomy" id="1884261"/>
    <lineage>
        <taxon>Eukaryota</taxon>
        <taxon>Fungi</taxon>
        <taxon>Dikarya</taxon>
        <taxon>Basidiomycota</taxon>
        <taxon>Agaricomycotina</taxon>
        <taxon>Agaricomycetes</taxon>
        <taxon>Agaricomycetidae</taxon>
        <taxon>Agaricales</taxon>
        <taxon>Pleurotineae</taxon>
        <taxon>Pterulaceae</taxon>
        <taxon>Pterulicium</taxon>
    </lineage>
</organism>
<feature type="region of interest" description="Disordered" evidence="5">
    <location>
        <begin position="550"/>
        <end position="595"/>
    </location>
</feature>
<evidence type="ECO:0000313" key="7">
    <source>
        <dbReference type="EMBL" id="TFK99073.1"/>
    </source>
</evidence>
<dbReference type="PANTHER" id="PTHR12570:SF65">
    <property type="entry name" value="MAGNESIUM TRANSPORTER NIPA9-RELATED"/>
    <property type="match status" value="1"/>
</dbReference>
<evidence type="ECO:0000256" key="2">
    <source>
        <dbReference type="ARBA" id="ARBA00022692"/>
    </source>
</evidence>
<dbReference type="InterPro" id="IPR008521">
    <property type="entry name" value="Mg_trans_NIPA"/>
</dbReference>
<feature type="region of interest" description="Disordered" evidence="5">
    <location>
        <begin position="60"/>
        <end position="122"/>
    </location>
</feature>
<feature type="compositionally biased region" description="Low complexity" evidence="5">
    <location>
        <begin position="68"/>
        <end position="77"/>
    </location>
</feature>
<dbReference type="AlphaFoldDB" id="A0A5C3QL15"/>
<protein>
    <submittedName>
        <fullName evidence="7">Magnesium transporter NIPA-domain-containing protein</fullName>
    </submittedName>
</protein>
<evidence type="ECO:0000256" key="5">
    <source>
        <dbReference type="SAM" id="MobiDB-lite"/>
    </source>
</evidence>
<dbReference type="GO" id="GO:0015095">
    <property type="term" value="F:magnesium ion transmembrane transporter activity"/>
    <property type="evidence" value="ECO:0007669"/>
    <property type="project" value="InterPro"/>
</dbReference>
<comment type="subcellular location">
    <subcellularLocation>
        <location evidence="1">Membrane</location>
        <topology evidence="1">Multi-pass membrane protein</topology>
    </subcellularLocation>
</comment>
<feature type="transmembrane region" description="Helical" evidence="6">
    <location>
        <begin position="448"/>
        <end position="470"/>
    </location>
</feature>
<feature type="region of interest" description="Disordered" evidence="5">
    <location>
        <begin position="475"/>
        <end position="498"/>
    </location>
</feature>
<reference evidence="7 8" key="1">
    <citation type="journal article" date="2019" name="Nat. Ecol. Evol.">
        <title>Megaphylogeny resolves global patterns of mushroom evolution.</title>
        <authorList>
            <person name="Varga T."/>
            <person name="Krizsan K."/>
            <person name="Foldi C."/>
            <person name="Dima B."/>
            <person name="Sanchez-Garcia M."/>
            <person name="Sanchez-Ramirez S."/>
            <person name="Szollosi G.J."/>
            <person name="Szarkandi J.G."/>
            <person name="Papp V."/>
            <person name="Albert L."/>
            <person name="Andreopoulos W."/>
            <person name="Angelini C."/>
            <person name="Antonin V."/>
            <person name="Barry K.W."/>
            <person name="Bougher N.L."/>
            <person name="Buchanan P."/>
            <person name="Buyck B."/>
            <person name="Bense V."/>
            <person name="Catcheside P."/>
            <person name="Chovatia M."/>
            <person name="Cooper J."/>
            <person name="Damon W."/>
            <person name="Desjardin D."/>
            <person name="Finy P."/>
            <person name="Geml J."/>
            <person name="Haridas S."/>
            <person name="Hughes K."/>
            <person name="Justo A."/>
            <person name="Karasinski D."/>
            <person name="Kautmanova I."/>
            <person name="Kiss B."/>
            <person name="Kocsube S."/>
            <person name="Kotiranta H."/>
            <person name="LaButti K.M."/>
            <person name="Lechner B.E."/>
            <person name="Liimatainen K."/>
            <person name="Lipzen A."/>
            <person name="Lukacs Z."/>
            <person name="Mihaltcheva S."/>
            <person name="Morgado L.N."/>
            <person name="Niskanen T."/>
            <person name="Noordeloos M.E."/>
            <person name="Ohm R.A."/>
            <person name="Ortiz-Santana B."/>
            <person name="Ovrebo C."/>
            <person name="Racz N."/>
            <person name="Riley R."/>
            <person name="Savchenko A."/>
            <person name="Shiryaev A."/>
            <person name="Soop K."/>
            <person name="Spirin V."/>
            <person name="Szebenyi C."/>
            <person name="Tomsovsky M."/>
            <person name="Tulloss R.E."/>
            <person name="Uehling J."/>
            <person name="Grigoriev I.V."/>
            <person name="Vagvolgyi C."/>
            <person name="Papp T."/>
            <person name="Martin F.M."/>
            <person name="Miettinen O."/>
            <person name="Hibbett D.S."/>
            <person name="Nagy L.G."/>
        </authorList>
    </citation>
    <scope>NUCLEOTIDE SEQUENCE [LARGE SCALE GENOMIC DNA]</scope>
    <source>
        <strain evidence="7 8">CBS 309.79</strain>
    </source>
</reference>
<keyword evidence="8" id="KW-1185">Reference proteome</keyword>
<keyword evidence="3 6" id="KW-1133">Transmembrane helix</keyword>
<dbReference type="GO" id="GO:0016020">
    <property type="term" value="C:membrane"/>
    <property type="evidence" value="ECO:0007669"/>
    <property type="project" value="UniProtKB-SubCell"/>
</dbReference>
<dbReference type="OrthoDB" id="165382at2759"/>
<feature type="transmembrane region" description="Helical" evidence="6">
    <location>
        <begin position="233"/>
        <end position="253"/>
    </location>
</feature>
<evidence type="ECO:0000256" key="6">
    <source>
        <dbReference type="SAM" id="Phobius"/>
    </source>
</evidence>
<feature type="transmembrane region" description="Helical" evidence="6">
    <location>
        <begin position="420"/>
        <end position="442"/>
    </location>
</feature>
<feature type="transmembrane region" description="Helical" evidence="6">
    <location>
        <begin position="27"/>
        <end position="46"/>
    </location>
</feature>
<dbReference type="Pfam" id="PF05653">
    <property type="entry name" value="Mg_trans_NIPA"/>
    <property type="match status" value="1"/>
</dbReference>
<feature type="transmembrane region" description="Helical" evidence="6">
    <location>
        <begin position="259"/>
        <end position="279"/>
    </location>
</feature>
<keyword evidence="2 6" id="KW-0812">Transmembrane</keyword>
<dbReference type="PANTHER" id="PTHR12570">
    <property type="match status" value="1"/>
</dbReference>
<feature type="transmembrane region" description="Helical" evidence="6">
    <location>
        <begin position="288"/>
        <end position="306"/>
    </location>
</feature>
<keyword evidence="4 6" id="KW-0472">Membrane</keyword>
<feature type="compositionally biased region" description="Polar residues" evidence="5">
    <location>
        <begin position="586"/>
        <end position="595"/>
    </location>
</feature>
<dbReference type="EMBL" id="ML178835">
    <property type="protein sequence ID" value="TFK99073.1"/>
    <property type="molecule type" value="Genomic_DNA"/>
</dbReference>
<feature type="transmembrane region" description="Helical" evidence="6">
    <location>
        <begin position="326"/>
        <end position="345"/>
    </location>
</feature>
<dbReference type="InterPro" id="IPR037185">
    <property type="entry name" value="EmrE-like"/>
</dbReference>
<evidence type="ECO:0000256" key="3">
    <source>
        <dbReference type="ARBA" id="ARBA00022989"/>
    </source>
</evidence>
<feature type="transmembrane region" description="Helical" evidence="6">
    <location>
        <begin position="386"/>
        <end position="408"/>
    </location>
</feature>
<feature type="compositionally biased region" description="Basic and acidic residues" evidence="5">
    <location>
        <begin position="550"/>
        <end position="560"/>
    </location>
</feature>
<gene>
    <name evidence="7" type="ORF">BDV98DRAFT_606270</name>
</gene>
<dbReference type="Proteomes" id="UP000305067">
    <property type="component" value="Unassembled WGS sequence"/>
</dbReference>
<evidence type="ECO:0000313" key="8">
    <source>
        <dbReference type="Proteomes" id="UP000305067"/>
    </source>
</evidence>
<proteinExistence type="predicted"/>
<name>A0A5C3QL15_9AGAR</name>
<dbReference type="SUPFAM" id="SSF103481">
    <property type="entry name" value="Multidrug resistance efflux transporter EmrE"/>
    <property type="match status" value="1"/>
</dbReference>